<dbReference type="SUPFAM" id="SSF51905">
    <property type="entry name" value="FAD/NAD(P)-binding domain"/>
    <property type="match status" value="1"/>
</dbReference>
<protein>
    <submittedName>
        <fullName evidence="1">FAD-dependent oxidoreductase</fullName>
    </submittedName>
</protein>
<dbReference type="InterPro" id="IPR036188">
    <property type="entry name" value="FAD/NAD-bd_sf"/>
</dbReference>
<evidence type="ECO:0000313" key="1">
    <source>
        <dbReference type="EMBL" id="MBC5732873.1"/>
    </source>
</evidence>
<dbReference type="Gene3D" id="3.50.50.60">
    <property type="entry name" value="FAD/NAD(P)-binding domain"/>
    <property type="match status" value="1"/>
</dbReference>
<dbReference type="Proteomes" id="UP000661435">
    <property type="component" value="Unassembled WGS sequence"/>
</dbReference>
<dbReference type="EMBL" id="JACOPP010000003">
    <property type="protein sequence ID" value="MBC5732873.1"/>
    <property type="molecule type" value="Genomic_DNA"/>
</dbReference>
<name>A0A8J6MEH3_9FIRM</name>
<sequence>MKDTYVEPSSTLEIYEECDILVVGSGAAGHSAAIAAARAGCKDIVLMERYGYSGGDVTGGYVIMVPNLSWYDKQFVRGLQEEWFTRLEPIPQAVRGPKGNQLAAPTLC</sequence>
<proteinExistence type="predicted"/>
<organism evidence="1 2">
    <name type="scientific">Lawsonibacter hominis</name>
    <dbReference type="NCBI Taxonomy" id="2763053"/>
    <lineage>
        <taxon>Bacteria</taxon>
        <taxon>Bacillati</taxon>
        <taxon>Bacillota</taxon>
        <taxon>Clostridia</taxon>
        <taxon>Eubacteriales</taxon>
        <taxon>Oscillospiraceae</taxon>
        <taxon>Lawsonibacter</taxon>
    </lineage>
</organism>
<dbReference type="AlphaFoldDB" id="A0A8J6MEH3"/>
<keyword evidence="2" id="KW-1185">Reference proteome</keyword>
<reference evidence="1" key="1">
    <citation type="submission" date="2020-08" db="EMBL/GenBank/DDBJ databases">
        <title>Genome public.</title>
        <authorList>
            <person name="Liu C."/>
            <person name="Sun Q."/>
        </authorList>
    </citation>
    <scope>NUCLEOTIDE SEQUENCE</scope>
    <source>
        <strain evidence="1">NSJ-51</strain>
    </source>
</reference>
<evidence type="ECO:0000313" key="2">
    <source>
        <dbReference type="Proteomes" id="UP000661435"/>
    </source>
</evidence>
<dbReference type="RefSeq" id="WP_186906771.1">
    <property type="nucleotide sequence ID" value="NZ_JACOPP010000003.1"/>
</dbReference>
<accession>A0A8J6MEH3</accession>
<gene>
    <name evidence="1" type="ORF">H8S57_03900</name>
</gene>
<comment type="caution">
    <text evidence="1">The sequence shown here is derived from an EMBL/GenBank/DDBJ whole genome shotgun (WGS) entry which is preliminary data.</text>
</comment>
<dbReference type="Pfam" id="PF12831">
    <property type="entry name" value="FAD_oxidored"/>
    <property type="match status" value="1"/>
</dbReference>